<protein>
    <submittedName>
        <fullName evidence="1">Uncharacterized protein</fullName>
    </submittedName>
</protein>
<keyword evidence="2" id="KW-1185">Reference proteome</keyword>
<comment type="caution">
    <text evidence="1">The sequence shown here is derived from an EMBL/GenBank/DDBJ whole genome shotgun (WGS) entry which is preliminary data.</text>
</comment>
<evidence type="ECO:0000313" key="2">
    <source>
        <dbReference type="Proteomes" id="UP000265520"/>
    </source>
</evidence>
<name>A0A392TG23_9FABA</name>
<feature type="non-terminal residue" evidence="1">
    <location>
        <position position="56"/>
    </location>
</feature>
<accession>A0A392TG23</accession>
<dbReference type="Proteomes" id="UP000265520">
    <property type="component" value="Unassembled WGS sequence"/>
</dbReference>
<organism evidence="1 2">
    <name type="scientific">Trifolium medium</name>
    <dbReference type="NCBI Taxonomy" id="97028"/>
    <lineage>
        <taxon>Eukaryota</taxon>
        <taxon>Viridiplantae</taxon>
        <taxon>Streptophyta</taxon>
        <taxon>Embryophyta</taxon>
        <taxon>Tracheophyta</taxon>
        <taxon>Spermatophyta</taxon>
        <taxon>Magnoliopsida</taxon>
        <taxon>eudicotyledons</taxon>
        <taxon>Gunneridae</taxon>
        <taxon>Pentapetalae</taxon>
        <taxon>rosids</taxon>
        <taxon>fabids</taxon>
        <taxon>Fabales</taxon>
        <taxon>Fabaceae</taxon>
        <taxon>Papilionoideae</taxon>
        <taxon>50 kb inversion clade</taxon>
        <taxon>NPAAA clade</taxon>
        <taxon>Hologalegina</taxon>
        <taxon>IRL clade</taxon>
        <taxon>Trifolieae</taxon>
        <taxon>Trifolium</taxon>
    </lineage>
</organism>
<evidence type="ECO:0000313" key="1">
    <source>
        <dbReference type="EMBL" id="MCI60109.1"/>
    </source>
</evidence>
<dbReference type="AlphaFoldDB" id="A0A392TG23"/>
<dbReference type="EMBL" id="LXQA010575466">
    <property type="protein sequence ID" value="MCI60109.1"/>
    <property type="molecule type" value="Genomic_DNA"/>
</dbReference>
<sequence length="56" mass="6386">MRSACENIKLTGSGSTFLGHGPFWLLQLWLNATFTQELDLILPETCFEETRGRQVE</sequence>
<reference evidence="1 2" key="1">
    <citation type="journal article" date="2018" name="Front. Plant Sci.">
        <title>Red Clover (Trifolium pratense) and Zigzag Clover (T. medium) - A Picture of Genomic Similarities and Differences.</title>
        <authorList>
            <person name="Dluhosova J."/>
            <person name="Istvanek J."/>
            <person name="Nedelnik J."/>
            <person name="Repkova J."/>
        </authorList>
    </citation>
    <scope>NUCLEOTIDE SEQUENCE [LARGE SCALE GENOMIC DNA]</scope>
    <source>
        <strain evidence="2">cv. 10/8</strain>
        <tissue evidence="1">Leaf</tissue>
    </source>
</reference>
<proteinExistence type="predicted"/>